<dbReference type="GO" id="GO:0016887">
    <property type="term" value="F:ATP hydrolysis activity"/>
    <property type="evidence" value="ECO:0007669"/>
    <property type="project" value="InterPro"/>
</dbReference>
<evidence type="ECO:0000256" key="13">
    <source>
        <dbReference type="ARBA" id="ARBA00071080"/>
    </source>
</evidence>
<dbReference type="Pfam" id="PF16413">
    <property type="entry name" value="Mlh1_C"/>
    <property type="match status" value="1"/>
</dbReference>
<proteinExistence type="inferred from homology"/>
<dbReference type="Pfam" id="PF13589">
    <property type="entry name" value="HATPase_c_3"/>
    <property type="match status" value="1"/>
</dbReference>
<evidence type="ECO:0000256" key="5">
    <source>
        <dbReference type="ARBA" id="ARBA00022553"/>
    </source>
</evidence>
<dbReference type="InterPro" id="IPR002099">
    <property type="entry name" value="MutL/Mlh/PMS"/>
</dbReference>
<dbReference type="FunFam" id="3.30.230.10:FF:000014">
    <property type="entry name" value="DNA mismatch repair protein Mlh1"/>
    <property type="match status" value="1"/>
</dbReference>
<dbReference type="InterPro" id="IPR014721">
    <property type="entry name" value="Ribsml_uS5_D2-typ_fold_subgr"/>
</dbReference>
<keyword evidence="12" id="KW-0131">Cell cycle</keyword>
<reference evidence="18 19" key="1">
    <citation type="journal article" date="2014" name="Nat. Genet.">
        <title>Whole-genome sequence of a flatfish provides insights into ZW sex chromosome evolution and adaptation to a benthic lifestyle.</title>
        <authorList>
            <person name="Chen S."/>
            <person name="Zhang G."/>
            <person name="Shao C."/>
            <person name="Huang Q."/>
            <person name="Liu G."/>
            <person name="Zhang P."/>
            <person name="Song W."/>
            <person name="An N."/>
            <person name="Chalopin D."/>
            <person name="Volff J.N."/>
            <person name="Hong Y."/>
            <person name="Li Q."/>
            <person name="Sha Z."/>
            <person name="Zhou H."/>
            <person name="Xie M."/>
            <person name="Yu Q."/>
            <person name="Liu Y."/>
            <person name="Xiang H."/>
            <person name="Wang N."/>
            <person name="Wu K."/>
            <person name="Yang C."/>
            <person name="Zhou Q."/>
            <person name="Liao X."/>
            <person name="Yang L."/>
            <person name="Hu Q."/>
            <person name="Zhang J."/>
            <person name="Meng L."/>
            <person name="Jin L."/>
            <person name="Tian Y."/>
            <person name="Lian J."/>
            <person name="Yang J."/>
            <person name="Miao G."/>
            <person name="Liu S."/>
            <person name="Liang Z."/>
            <person name="Yan F."/>
            <person name="Li Y."/>
            <person name="Sun B."/>
            <person name="Zhang H."/>
            <person name="Zhang J."/>
            <person name="Zhu Y."/>
            <person name="Du M."/>
            <person name="Zhao Y."/>
            <person name="Schartl M."/>
            <person name="Tang Q."/>
            <person name="Wang J."/>
        </authorList>
    </citation>
    <scope>NUCLEOTIDE SEQUENCE</scope>
</reference>
<evidence type="ECO:0000256" key="11">
    <source>
        <dbReference type="ARBA" id="ARBA00023242"/>
    </source>
</evidence>
<sequence>MHACLFVFLDFQEKKGITMAGIIRKLDETVVNRIAAGEVIQRPANAVKEMIENCLDAKSTNIQVTVKDGGMKLLQIQDNGTGIRKEDMDIVCERFTTSKLQTFEDLSGIATYGFRGEALASISHVAHVTITTKTADAKCAYRGSYSDGKLKGTLKPCAGNQGTQILVEDLFYNVSTRRKALKSPSEEHSRIVEVVSRYAIHNSGKSLCVKKQGETVADVRTLPNASVVDNIRVVFGNAVSRELIEVSCEDQKLAYKMKGYISNANYSVKKCILVLFINHRLVESSALKKAIETAYSAYLPKGTHPFLYLSLEIAPQNIDVNVHPTKHEVHFLHEDSIIESVQRHIESKLLGSNSSRTYFTQTLLPGLSVSGGTDTKTSSTSAESTERVYAHQMVRTDCRSQKLDAFLQPKQKTNLQLEPGPGPSSRELENQTMQDEIDEMNEADDAEMMAALTELTDVSKDKGEGGIGKNDSQRKRPRIEQQEEDEELTAAAVPKRRVIKLTSIKELRAEIKENTHKGLQEMLQNHSFVGCVNPQWTLIQHHTKLYLVNTTKLSQELFYQIMTYDFGNFGVLRLSTPAPLYDLAMLALDCEESGWTEEDGPKEGLAQYIVDFLKRKAEMLEDYFSLEIDQEGNLRGLPLLLDKYTPVMEGLPMFILRMATEVNWDSEKECFRDLCKECSMFYSIRKQYILEPESGEEQDSEANSWRWKTEHIIFKAFRNLICPPQTFSEDGTVLQIANLPDLYKVFERC</sequence>
<evidence type="ECO:0000256" key="15">
    <source>
        <dbReference type="ARBA" id="ARBA00082865"/>
    </source>
</evidence>
<keyword evidence="10" id="KW-0234">DNA repair</keyword>
<evidence type="ECO:0000313" key="19">
    <source>
        <dbReference type="Proteomes" id="UP000265120"/>
    </source>
</evidence>
<keyword evidence="5" id="KW-0597">Phosphoprotein</keyword>
<dbReference type="NCBIfam" id="TIGR00585">
    <property type="entry name" value="mutl"/>
    <property type="match status" value="1"/>
</dbReference>
<keyword evidence="7" id="KW-0227">DNA damage</keyword>
<evidence type="ECO:0000256" key="4">
    <source>
        <dbReference type="ARBA" id="ARBA00022454"/>
    </source>
</evidence>
<dbReference type="GO" id="GO:0031981">
    <property type="term" value="C:nuclear lumen"/>
    <property type="evidence" value="ECO:0007669"/>
    <property type="project" value="UniProtKB-ARBA"/>
</dbReference>
<dbReference type="InterPro" id="IPR014762">
    <property type="entry name" value="DNA_mismatch_repair_CS"/>
</dbReference>
<evidence type="ECO:0000256" key="12">
    <source>
        <dbReference type="ARBA" id="ARBA00023306"/>
    </source>
</evidence>
<dbReference type="OMA" id="ANYHVKK"/>
<evidence type="ECO:0000256" key="14">
    <source>
        <dbReference type="ARBA" id="ARBA00072852"/>
    </source>
</evidence>
<dbReference type="InterPro" id="IPR032189">
    <property type="entry name" value="Mlh1_C"/>
</dbReference>
<dbReference type="CDD" id="cd16926">
    <property type="entry name" value="HATPase_MutL-MLH-PMS-like"/>
    <property type="match status" value="1"/>
</dbReference>
<dbReference type="PANTHER" id="PTHR10073">
    <property type="entry name" value="DNA MISMATCH REPAIR PROTEIN MLH, PMS, MUTL"/>
    <property type="match status" value="1"/>
</dbReference>
<comment type="similarity">
    <text evidence="3">Belongs to the DNA mismatch repair MutL/HexB family.</text>
</comment>
<dbReference type="GO" id="GO:0030983">
    <property type="term" value="F:mismatched DNA binding"/>
    <property type="evidence" value="ECO:0007669"/>
    <property type="project" value="InterPro"/>
</dbReference>
<evidence type="ECO:0000256" key="2">
    <source>
        <dbReference type="ARBA" id="ARBA00004286"/>
    </source>
</evidence>
<keyword evidence="4" id="KW-0158">Chromosome</keyword>
<dbReference type="PROSITE" id="PS00058">
    <property type="entry name" value="DNA_MISMATCH_REPAIR_1"/>
    <property type="match status" value="1"/>
</dbReference>
<evidence type="ECO:0000256" key="16">
    <source>
        <dbReference type="SAM" id="MobiDB-lite"/>
    </source>
</evidence>
<keyword evidence="19" id="KW-1185">Reference proteome</keyword>
<dbReference type="InterPro" id="IPR013507">
    <property type="entry name" value="DNA_mismatch_S5_2-like"/>
</dbReference>
<feature type="compositionally biased region" description="Basic and acidic residues" evidence="16">
    <location>
        <begin position="471"/>
        <end position="481"/>
    </location>
</feature>
<dbReference type="SUPFAM" id="SSF54211">
    <property type="entry name" value="Ribosomal protein S5 domain 2-like"/>
    <property type="match status" value="1"/>
</dbReference>
<keyword evidence="9" id="KW-0007">Acetylation</keyword>
<dbReference type="Ensembl" id="ENSCSET00000027652.1">
    <property type="protein sequence ID" value="ENSCSEP00000027286.1"/>
    <property type="gene ID" value="ENSCSEG00000017430.1"/>
</dbReference>
<dbReference type="AlphaFoldDB" id="A0A3P8WP48"/>
<dbReference type="FunFam" id="3.30.565.10:FF:000034">
    <property type="entry name" value="DNA mismatch repair protein mlh1, putative"/>
    <property type="match status" value="1"/>
</dbReference>
<dbReference type="GO" id="GO:0140664">
    <property type="term" value="F:ATP-dependent DNA damage sensor activity"/>
    <property type="evidence" value="ECO:0007669"/>
    <property type="project" value="InterPro"/>
</dbReference>
<organism evidence="18 19">
    <name type="scientific">Cynoglossus semilaevis</name>
    <name type="common">Tongue sole</name>
    <dbReference type="NCBI Taxonomy" id="244447"/>
    <lineage>
        <taxon>Eukaryota</taxon>
        <taxon>Metazoa</taxon>
        <taxon>Chordata</taxon>
        <taxon>Craniata</taxon>
        <taxon>Vertebrata</taxon>
        <taxon>Euteleostomi</taxon>
        <taxon>Actinopterygii</taxon>
        <taxon>Neopterygii</taxon>
        <taxon>Teleostei</taxon>
        <taxon>Neoteleostei</taxon>
        <taxon>Acanthomorphata</taxon>
        <taxon>Carangaria</taxon>
        <taxon>Pleuronectiformes</taxon>
        <taxon>Pleuronectoidei</taxon>
        <taxon>Cynoglossidae</taxon>
        <taxon>Cynoglossinae</taxon>
        <taxon>Cynoglossus</taxon>
    </lineage>
</organism>
<evidence type="ECO:0000256" key="7">
    <source>
        <dbReference type="ARBA" id="ARBA00022763"/>
    </source>
</evidence>
<dbReference type="Gene3D" id="3.30.230.10">
    <property type="match status" value="1"/>
</dbReference>
<evidence type="ECO:0000256" key="1">
    <source>
        <dbReference type="ARBA" id="ARBA00004123"/>
    </source>
</evidence>
<feature type="domain" description="DNA mismatch repair protein S5" evidence="17">
    <location>
        <begin position="231"/>
        <end position="350"/>
    </location>
</feature>
<evidence type="ECO:0000256" key="6">
    <source>
        <dbReference type="ARBA" id="ARBA00022741"/>
    </source>
</evidence>
<dbReference type="InterPro" id="IPR020568">
    <property type="entry name" value="Ribosomal_Su5_D2-typ_SF"/>
</dbReference>
<evidence type="ECO:0000256" key="8">
    <source>
        <dbReference type="ARBA" id="ARBA00022840"/>
    </source>
</evidence>
<evidence type="ECO:0000259" key="17">
    <source>
        <dbReference type="SMART" id="SM01340"/>
    </source>
</evidence>
<dbReference type="InterPro" id="IPR038973">
    <property type="entry name" value="MutL/Mlh/Pms-like"/>
</dbReference>
<reference evidence="18" key="2">
    <citation type="submission" date="2025-08" db="UniProtKB">
        <authorList>
            <consortium name="Ensembl"/>
        </authorList>
    </citation>
    <scope>IDENTIFICATION</scope>
</reference>
<evidence type="ECO:0000256" key="9">
    <source>
        <dbReference type="ARBA" id="ARBA00022990"/>
    </source>
</evidence>
<keyword evidence="8" id="KW-0067">ATP-binding</keyword>
<accession>A0A3P8WP48</accession>
<dbReference type="Gene3D" id="3.30.565.10">
    <property type="entry name" value="Histidine kinase-like ATPase, C-terminal domain"/>
    <property type="match status" value="1"/>
</dbReference>
<dbReference type="CDD" id="cd03483">
    <property type="entry name" value="MutL_Trans_MLH1"/>
    <property type="match status" value="1"/>
</dbReference>
<name>A0A3P8WP48_CYNSE</name>
<keyword evidence="6" id="KW-0547">Nucleotide-binding</keyword>
<dbReference type="PANTHER" id="PTHR10073:SF12">
    <property type="entry name" value="DNA MISMATCH REPAIR PROTEIN MLH1"/>
    <property type="match status" value="1"/>
</dbReference>
<evidence type="ECO:0000256" key="3">
    <source>
        <dbReference type="ARBA" id="ARBA00006082"/>
    </source>
</evidence>
<evidence type="ECO:0000313" key="18">
    <source>
        <dbReference type="Ensembl" id="ENSCSEP00000027286.1"/>
    </source>
</evidence>
<protein>
    <recommendedName>
        <fullName evidence="14">DNA mismatch repair protein MLH1</fullName>
    </recommendedName>
    <alternativeName>
        <fullName evidence="13">DNA mismatch repair protein Mlh1</fullName>
    </alternativeName>
    <alternativeName>
        <fullName evidence="15">MutL protein homolog 1</fullName>
    </alternativeName>
</protein>
<comment type="subcellular location">
    <subcellularLocation>
        <location evidence="2">Chromosome</location>
    </subcellularLocation>
    <subcellularLocation>
        <location evidence="1">Nucleus</location>
    </subcellularLocation>
</comment>
<feature type="region of interest" description="Disordered" evidence="16">
    <location>
        <begin position="455"/>
        <end position="489"/>
    </location>
</feature>
<dbReference type="GO" id="GO:0005694">
    <property type="term" value="C:chromosome"/>
    <property type="evidence" value="ECO:0007669"/>
    <property type="project" value="UniProtKB-SubCell"/>
</dbReference>
<dbReference type="STRING" id="244447.ENSCSEP00000027286"/>
<dbReference type="InterPro" id="IPR036890">
    <property type="entry name" value="HATPase_C_sf"/>
</dbReference>
<dbReference type="SMART" id="SM01340">
    <property type="entry name" value="DNA_mis_repair"/>
    <property type="match status" value="1"/>
</dbReference>
<dbReference type="InParanoid" id="A0A3P8WP48"/>
<feature type="region of interest" description="Disordered" evidence="16">
    <location>
        <begin position="407"/>
        <end position="429"/>
    </location>
</feature>
<dbReference type="GO" id="GO:0032389">
    <property type="term" value="C:MutLalpha complex"/>
    <property type="evidence" value="ECO:0007669"/>
    <property type="project" value="TreeGrafter"/>
</dbReference>
<dbReference type="GO" id="GO:0006298">
    <property type="term" value="P:mismatch repair"/>
    <property type="evidence" value="ECO:0007669"/>
    <property type="project" value="InterPro"/>
</dbReference>
<dbReference type="GO" id="GO:0005524">
    <property type="term" value="F:ATP binding"/>
    <property type="evidence" value="ECO:0007669"/>
    <property type="project" value="UniProtKB-KW"/>
</dbReference>
<evidence type="ECO:0000256" key="10">
    <source>
        <dbReference type="ARBA" id="ARBA00023204"/>
    </source>
</evidence>
<dbReference type="Pfam" id="PF01119">
    <property type="entry name" value="DNA_mis_repair"/>
    <property type="match status" value="1"/>
</dbReference>
<dbReference type="SUPFAM" id="SSF55874">
    <property type="entry name" value="ATPase domain of HSP90 chaperone/DNA topoisomerase II/histidine kinase"/>
    <property type="match status" value="1"/>
</dbReference>
<dbReference type="GeneTree" id="ENSGT00800000124177"/>
<keyword evidence="11" id="KW-0539">Nucleus</keyword>
<reference evidence="18" key="3">
    <citation type="submission" date="2025-09" db="UniProtKB">
        <authorList>
            <consortium name="Ensembl"/>
        </authorList>
    </citation>
    <scope>IDENTIFICATION</scope>
</reference>
<dbReference type="Proteomes" id="UP000265120">
    <property type="component" value="Chromosome 15"/>
</dbReference>